<evidence type="ECO:0008006" key="3">
    <source>
        <dbReference type="Google" id="ProtNLM"/>
    </source>
</evidence>
<evidence type="ECO:0000313" key="2">
    <source>
        <dbReference type="Proteomes" id="UP000217790"/>
    </source>
</evidence>
<keyword evidence="2" id="KW-1185">Reference proteome</keyword>
<dbReference type="Pfam" id="PF18758">
    <property type="entry name" value="KDZ"/>
    <property type="match status" value="1"/>
</dbReference>
<dbReference type="OrthoDB" id="3192989at2759"/>
<dbReference type="InParanoid" id="A0A2H3D0F5"/>
<evidence type="ECO:0000313" key="1">
    <source>
        <dbReference type="EMBL" id="PBK88769.1"/>
    </source>
</evidence>
<reference evidence="2" key="1">
    <citation type="journal article" date="2017" name="Nat. Ecol. Evol.">
        <title>Genome expansion and lineage-specific genetic innovations in the forest pathogenic fungi Armillaria.</title>
        <authorList>
            <person name="Sipos G."/>
            <person name="Prasanna A.N."/>
            <person name="Walter M.C."/>
            <person name="O'Connor E."/>
            <person name="Balint B."/>
            <person name="Krizsan K."/>
            <person name="Kiss B."/>
            <person name="Hess J."/>
            <person name="Varga T."/>
            <person name="Slot J."/>
            <person name="Riley R."/>
            <person name="Boka B."/>
            <person name="Rigling D."/>
            <person name="Barry K."/>
            <person name="Lee J."/>
            <person name="Mihaltcheva S."/>
            <person name="LaButti K."/>
            <person name="Lipzen A."/>
            <person name="Waldron R."/>
            <person name="Moloney N.M."/>
            <person name="Sperisen C."/>
            <person name="Kredics L."/>
            <person name="Vagvoelgyi C."/>
            <person name="Patrignani A."/>
            <person name="Fitzpatrick D."/>
            <person name="Nagy I."/>
            <person name="Doyle S."/>
            <person name="Anderson J.B."/>
            <person name="Grigoriev I.V."/>
            <person name="Gueldener U."/>
            <person name="Muensterkoetter M."/>
            <person name="Nagy L.G."/>
        </authorList>
    </citation>
    <scope>NUCLEOTIDE SEQUENCE [LARGE SCALE GENOMIC DNA]</scope>
    <source>
        <strain evidence="2">Ar21-2</strain>
    </source>
</reference>
<name>A0A2H3D0F5_ARMGA</name>
<dbReference type="EMBL" id="KZ293671">
    <property type="protein sequence ID" value="PBK88769.1"/>
    <property type="molecule type" value="Genomic_DNA"/>
</dbReference>
<dbReference type="InterPro" id="IPR040521">
    <property type="entry name" value="KDZ"/>
</dbReference>
<dbReference type="STRING" id="47427.A0A2H3D0F5"/>
<dbReference type="Proteomes" id="UP000217790">
    <property type="component" value="Unassembled WGS sequence"/>
</dbReference>
<accession>A0A2H3D0F5</accession>
<protein>
    <recommendedName>
        <fullName evidence="3">CxC2-like cysteine cluster KDZ transposase-associated domain-containing protein</fullName>
    </recommendedName>
</protein>
<dbReference type="AlphaFoldDB" id="A0A2H3D0F5"/>
<organism evidence="1 2">
    <name type="scientific">Armillaria gallica</name>
    <name type="common">Bulbous honey fungus</name>
    <name type="synonym">Armillaria bulbosa</name>
    <dbReference type="NCBI Taxonomy" id="47427"/>
    <lineage>
        <taxon>Eukaryota</taxon>
        <taxon>Fungi</taxon>
        <taxon>Dikarya</taxon>
        <taxon>Basidiomycota</taxon>
        <taxon>Agaricomycotina</taxon>
        <taxon>Agaricomycetes</taxon>
        <taxon>Agaricomycetidae</taxon>
        <taxon>Agaricales</taxon>
        <taxon>Marasmiineae</taxon>
        <taxon>Physalacriaceae</taxon>
        <taxon>Armillaria</taxon>
    </lineage>
</organism>
<proteinExistence type="predicted"/>
<gene>
    <name evidence="1" type="ORF">ARMGADRAFT_1033757</name>
</gene>
<sequence length="448" mass="50774">MLKMAGHGNEKDGIATTPPGSLALKFKNWYQSNWQRDPGLHTGLAYFVEPVKYLEHVTQFASQKDISMCSGFQTLAHAESRNATGLHAMGVGMYCNMDYIALSAAQGHGIKSLFWSYDIACQWKLNLFEQMAELLSALQQDPIDIKFCFAIPKCHCKGHKLKCQCYHSMNIQIIGHTDREGIEQKRKIAKKKAIKHIEGFQALTDVLPRNHFVKEWTAEIESWEQDNTLPSPYFIEVTHMMEAEVLLNLKEQERLAVLKDGISFSDSMAASCVELALVAEDLHLFTHCNKNVCGQKQNTCVAEAAHWLDTKCKLAASKYNTAWNALLILQGPGDWEQTLHELWTSNCMSLHGSVLEIDSSSEEEDVTKEGLAAKRWQTQSQPQGEGHKEVSWIWMQEGALGDGEDEALNQVVKLEWLKSRACSMWWQEEGILVEEEMRHTLLSLEWEA</sequence>